<accession>A0ABQ6FLJ7</accession>
<dbReference type="Gene3D" id="3.30.460.40">
    <property type="match status" value="1"/>
</dbReference>
<dbReference type="EMBL" id="BSRI01000001">
    <property type="protein sequence ID" value="GLV55146.1"/>
    <property type="molecule type" value="Genomic_DNA"/>
</dbReference>
<dbReference type="Proteomes" id="UP001344906">
    <property type="component" value="Unassembled WGS sequence"/>
</dbReference>
<reference evidence="1 2" key="1">
    <citation type="submission" date="2023-02" db="EMBL/GenBank/DDBJ databases">
        <title>Dictyobacter halimunensis sp. nov., a new member of the class Ktedonobacteria from forest soil in a geothermal area.</title>
        <authorList>
            <person name="Rachmania M.K."/>
            <person name="Ningsih F."/>
            <person name="Sakai Y."/>
            <person name="Yabe S."/>
            <person name="Yokota A."/>
            <person name="Sjamsuridzal W."/>
        </authorList>
    </citation>
    <scope>NUCLEOTIDE SEQUENCE [LARGE SCALE GENOMIC DNA]</scope>
    <source>
        <strain evidence="1 2">S3.2.2.5</strain>
    </source>
</reference>
<proteinExistence type="predicted"/>
<dbReference type="InterPro" id="IPR019646">
    <property type="entry name" value="Aminoglyc_AdlTrfase"/>
</dbReference>
<dbReference type="RefSeq" id="WP_338249230.1">
    <property type="nucleotide sequence ID" value="NZ_BSRI01000001.1"/>
</dbReference>
<evidence type="ECO:0000313" key="2">
    <source>
        <dbReference type="Proteomes" id="UP001344906"/>
    </source>
</evidence>
<organism evidence="1 2">
    <name type="scientific">Dictyobacter halimunensis</name>
    <dbReference type="NCBI Taxonomy" id="3026934"/>
    <lineage>
        <taxon>Bacteria</taxon>
        <taxon>Bacillati</taxon>
        <taxon>Chloroflexota</taxon>
        <taxon>Ktedonobacteria</taxon>
        <taxon>Ktedonobacterales</taxon>
        <taxon>Dictyobacteraceae</taxon>
        <taxon>Dictyobacter</taxon>
    </lineage>
</organism>
<comment type="caution">
    <text evidence="1">The sequence shown here is derived from an EMBL/GenBank/DDBJ whole genome shotgun (WGS) entry which is preliminary data.</text>
</comment>
<protein>
    <submittedName>
        <fullName evidence="1">Aminoglycoside nucleotidyltransferase</fullName>
    </submittedName>
</protein>
<dbReference type="Pfam" id="PF10706">
    <property type="entry name" value="Aminoglyc_resit"/>
    <property type="match status" value="1"/>
</dbReference>
<evidence type="ECO:0000313" key="1">
    <source>
        <dbReference type="EMBL" id="GLV55146.1"/>
    </source>
</evidence>
<sequence>MMMMQAQNVLKIIQMLASVGVQLWLDGGWGVDALLGRQTREHSDVDVVIRLDQVGLVRRSLEDADYTMVEDELPTRFVMQHTSGLSIDFHPVYFDDQGDGIQQLQDGTPFHYPADGFAGHGTISGVTVPCVTAEAQLLCHLGYEPTARDQRDMRLLGEAFQLSLPAQFQA</sequence>
<gene>
    <name evidence="1" type="ORF">KDH_19930</name>
</gene>
<name>A0ABQ6FLJ7_9CHLR</name>
<keyword evidence="2" id="KW-1185">Reference proteome</keyword>